<dbReference type="InterPro" id="IPR006202">
    <property type="entry name" value="Neur_chan_lig-bd"/>
</dbReference>
<keyword evidence="2" id="KW-1185">Reference proteome</keyword>
<organism evidence="2 3">
    <name type="scientific">Elaeophora elaphi</name>
    <dbReference type="NCBI Taxonomy" id="1147741"/>
    <lineage>
        <taxon>Eukaryota</taxon>
        <taxon>Metazoa</taxon>
        <taxon>Ecdysozoa</taxon>
        <taxon>Nematoda</taxon>
        <taxon>Chromadorea</taxon>
        <taxon>Rhabditida</taxon>
        <taxon>Spirurina</taxon>
        <taxon>Spiruromorpha</taxon>
        <taxon>Filarioidea</taxon>
        <taxon>Onchocercidae</taxon>
        <taxon>Elaeophora</taxon>
    </lineage>
</organism>
<evidence type="ECO:0000313" key="3">
    <source>
        <dbReference type="WBParaSite" id="EEL_0000300901-mRNA-1"/>
    </source>
</evidence>
<dbReference type="WBParaSite" id="EEL_0000300901-mRNA-1">
    <property type="protein sequence ID" value="EEL_0000300901-mRNA-1"/>
    <property type="gene ID" value="EEL_0000300901"/>
</dbReference>
<sequence>MDDRCEREYPSSTTFNTTAISDILNRLVDKSTYDKRLRPKYGAEPVDVGITIHVSSISAVSEVDMVRFTFKLI</sequence>
<name>A0A0R3RNE9_9BILA</name>
<dbReference type="GO" id="GO:0005230">
    <property type="term" value="F:extracellular ligand-gated monoatomic ion channel activity"/>
    <property type="evidence" value="ECO:0007669"/>
    <property type="project" value="InterPro"/>
</dbReference>
<dbReference type="GO" id="GO:0016020">
    <property type="term" value="C:membrane"/>
    <property type="evidence" value="ECO:0007669"/>
    <property type="project" value="InterPro"/>
</dbReference>
<dbReference type="Pfam" id="PF02931">
    <property type="entry name" value="Neur_chan_LBD"/>
    <property type="match status" value="1"/>
</dbReference>
<accession>A0A0R3RNE9</accession>
<reference evidence="3" key="1">
    <citation type="submission" date="2017-02" db="UniProtKB">
        <authorList>
            <consortium name="WormBaseParasite"/>
        </authorList>
    </citation>
    <scope>IDENTIFICATION</scope>
</reference>
<dbReference type="AlphaFoldDB" id="A0A0R3RNE9"/>
<evidence type="ECO:0000259" key="1">
    <source>
        <dbReference type="Pfam" id="PF02931"/>
    </source>
</evidence>
<feature type="domain" description="Neurotransmitter-gated ion-channel ligand-binding" evidence="1">
    <location>
        <begin position="22"/>
        <end position="66"/>
    </location>
</feature>
<evidence type="ECO:0000313" key="2">
    <source>
        <dbReference type="Proteomes" id="UP000050640"/>
    </source>
</evidence>
<dbReference type="SUPFAM" id="SSF63712">
    <property type="entry name" value="Nicotinic receptor ligand binding domain-like"/>
    <property type="match status" value="1"/>
</dbReference>
<proteinExistence type="predicted"/>
<dbReference type="InterPro" id="IPR036734">
    <property type="entry name" value="Neur_chan_lig-bd_sf"/>
</dbReference>
<dbReference type="Gene3D" id="2.70.170.10">
    <property type="entry name" value="Neurotransmitter-gated ion-channel ligand-binding domain"/>
    <property type="match status" value="1"/>
</dbReference>
<protein>
    <submittedName>
        <fullName evidence="3">Neur_chan_LBD domain-containing protein</fullName>
    </submittedName>
</protein>
<dbReference type="STRING" id="1147741.A0A0R3RNE9"/>
<dbReference type="Proteomes" id="UP000050640">
    <property type="component" value="Unplaced"/>
</dbReference>